<sequence length="69" mass="7662">YIFSGLPTTASPVVLLLTTASLHRVSLLIHQPPCPYVSGRYGSATPTTTALRLQPQRLRCPQLHHRRSQ</sequence>
<dbReference type="EMBL" id="LXQA010109661">
    <property type="protein sequence ID" value="MCI18326.1"/>
    <property type="molecule type" value="Genomic_DNA"/>
</dbReference>
<dbReference type="Proteomes" id="UP000265520">
    <property type="component" value="Unassembled WGS sequence"/>
</dbReference>
<accession>A0A392Q457</accession>
<evidence type="ECO:0000313" key="1">
    <source>
        <dbReference type="EMBL" id="MCI18326.1"/>
    </source>
</evidence>
<comment type="caution">
    <text evidence="1">The sequence shown here is derived from an EMBL/GenBank/DDBJ whole genome shotgun (WGS) entry which is preliminary data.</text>
</comment>
<organism evidence="1 2">
    <name type="scientific">Trifolium medium</name>
    <dbReference type="NCBI Taxonomy" id="97028"/>
    <lineage>
        <taxon>Eukaryota</taxon>
        <taxon>Viridiplantae</taxon>
        <taxon>Streptophyta</taxon>
        <taxon>Embryophyta</taxon>
        <taxon>Tracheophyta</taxon>
        <taxon>Spermatophyta</taxon>
        <taxon>Magnoliopsida</taxon>
        <taxon>eudicotyledons</taxon>
        <taxon>Gunneridae</taxon>
        <taxon>Pentapetalae</taxon>
        <taxon>rosids</taxon>
        <taxon>fabids</taxon>
        <taxon>Fabales</taxon>
        <taxon>Fabaceae</taxon>
        <taxon>Papilionoideae</taxon>
        <taxon>50 kb inversion clade</taxon>
        <taxon>NPAAA clade</taxon>
        <taxon>Hologalegina</taxon>
        <taxon>IRL clade</taxon>
        <taxon>Trifolieae</taxon>
        <taxon>Trifolium</taxon>
    </lineage>
</organism>
<protein>
    <submittedName>
        <fullName evidence="1">Uncharacterized protein</fullName>
    </submittedName>
</protein>
<name>A0A392Q457_9FABA</name>
<evidence type="ECO:0000313" key="2">
    <source>
        <dbReference type="Proteomes" id="UP000265520"/>
    </source>
</evidence>
<proteinExistence type="predicted"/>
<keyword evidence="2" id="KW-1185">Reference proteome</keyword>
<reference evidence="1 2" key="1">
    <citation type="journal article" date="2018" name="Front. Plant Sci.">
        <title>Red Clover (Trifolium pratense) and Zigzag Clover (T. medium) - A Picture of Genomic Similarities and Differences.</title>
        <authorList>
            <person name="Dluhosova J."/>
            <person name="Istvanek J."/>
            <person name="Nedelnik J."/>
            <person name="Repkova J."/>
        </authorList>
    </citation>
    <scope>NUCLEOTIDE SEQUENCE [LARGE SCALE GENOMIC DNA]</scope>
    <source>
        <strain evidence="2">cv. 10/8</strain>
        <tissue evidence="1">Leaf</tissue>
    </source>
</reference>
<dbReference type="AlphaFoldDB" id="A0A392Q457"/>
<feature type="non-terminal residue" evidence="1">
    <location>
        <position position="1"/>
    </location>
</feature>